<dbReference type="EMBL" id="JALNMH010000004">
    <property type="protein sequence ID" value="MCK7593190.1"/>
    <property type="molecule type" value="Genomic_DNA"/>
</dbReference>
<comment type="catalytic activity">
    <reaction evidence="1">
        <text>2-hydroxychromene-2-carboxylate = (3E)-4-(2-hydroxyphenyl)-2-oxobut-3-enoate</text>
        <dbReference type="Rhea" id="RHEA:27401"/>
        <dbReference type="ChEBI" id="CHEBI:59350"/>
        <dbReference type="ChEBI" id="CHEBI:59353"/>
        <dbReference type="EC" id="5.99.1.4"/>
    </reaction>
</comment>
<dbReference type="Proteomes" id="UP001431449">
    <property type="component" value="Unassembled WGS sequence"/>
</dbReference>
<evidence type="ECO:0000256" key="1">
    <source>
        <dbReference type="PIRNR" id="PIRNR006386"/>
    </source>
</evidence>
<reference evidence="3" key="1">
    <citation type="submission" date="2022-04" db="EMBL/GenBank/DDBJ databases">
        <title>Lysobacter sp. CAU 1642 isolated from sea sand.</title>
        <authorList>
            <person name="Kim W."/>
        </authorList>
    </citation>
    <scope>NUCLEOTIDE SEQUENCE</scope>
    <source>
        <strain evidence="3">CAU 1642</strain>
    </source>
</reference>
<keyword evidence="4" id="KW-1185">Reference proteome</keyword>
<name>A0ABT0GGP8_9GAMM</name>
<evidence type="ECO:0000259" key="2">
    <source>
        <dbReference type="Pfam" id="PF01323"/>
    </source>
</evidence>
<gene>
    <name evidence="3" type="ORF">M0G41_05840</name>
</gene>
<dbReference type="PANTHER" id="PTHR42943:SF2">
    <property type="entry name" value="GLUTATHIONE S-TRANSFERASE KAPPA 1"/>
    <property type="match status" value="1"/>
</dbReference>
<comment type="similarity">
    <text evidence="1">Belongs to the GST superfamily. NadH family.</text>
</comment>
<dbReference type="InterPro" id="IPR001853">
    <property type="entry name" value="DSBA-like_thioredoxin_dom"/>
</dbReference>
<dbReference type="SUPFAM" id="SSF52833">
    <property type="entry name" value="Thioredoxin-like"/>
    <property type="match status" value="1"/>
</dbReference>
<protein>
    <recommendedName>
        <fullName evidence="1">2-hydroxychromene-2-carboxylate isomerase</fullName>
        <ecNumber evidence="1">5.99.1.4</ecNumber>
    </recommendedName>
</protein>
<feature type="domain" description="DSBA-like thioredoxin" evidence="2">
    <location>
        <begin position="6"/>
        <end position="181"/>
    </location>
</feature>
<dbReference type="Pfam" id="PF01323">
    <property type="entry name" value="DSBA"/>
    <property type="match status" value="1"/>
</dbReference>
<keyword evidence="1" id="KW-0413">Isomerase</keyword>
<evidence type="ECO:0000313" key="3">
    <source>
        <dbReference type="EMBL" id="MCK7593190.1"/>
    </source>
</evidence>
<sequence length="211" mass="23264">MPDLRWYFDPISPFAWLQWPRIAALAAERPVQLRPILFAALLDHHGHKGPAEIPAKRRFTYRYVSWRAARDGRPLRFPPAHPFNPLPALRLIVAAGSTPPAVDAVLRFVWESGQAADSVEAIAPLAARLGVEDTAAALSAAEVKQGLLAHGEEARELGVFGVPTLLVDGELFWGEDATDMALEWLRDPAAARQRYAATDTLPEAVQRRPAR</sequence>
<dbReference type="InterPro" id="IPR014440">
    <property type="entry name" value="HCCAis_GSTk"/>
</dbReference>
<proteinExistence type="inferred from homology"/>
<dbReference type="PIRSF" id="PIRSF006386">
    <property type="entry name" value="HCCAis_GSTk"/>
    <property type="match status" value="1"/>
</dbReference>
<dbReference type="PANTHER" id="PTHR42943">
    <property type="entry name" value="GLUTATHIONE S-TRANSFERASE KAPPA"/>
    <property type="match status" value="1"/>
</dbReference>
<dbReference type="RefSeq" id="WP_248206395.1">
    <property type="nucleotide sequence ID" value="NZ_JALNMH010000004.1"/>
</dbReference>
<dbReference type="InterPro" id="IPR036249">
    <property type="entry name" value="Thioredoxin-like_sf"/>
</dbReference>
<dbReference type="Gene3D" id="3.40.30.10">
    <property type="entry name" value="Glutaredoxin"/>
    <property type="match status" value="1"/>
</dbReference>
<dbReference type="InterPro" id="IPR051924">
    <property type="entry name" value="GST_Kappa/NadH"/>
</dbReference>
<organism evidence="3 4">
    <name type="scientific">Pseudomarimonas salicorniae</name>
    <dbReference type="NCBI Taxonomy" id="2933270"/>
    <lineage>
        <taxon>Bacteria</taxon>
        <taxon>Pseudomonadati</taxon>
        <taxon>Pseudomonadota</taxon>
        <taxon>Gammaproteobacteria</taxon>
        <taxon>Lysobacterales</taxon>
        <taxon>Lysobacteraceae</taxon>
        <taxon>Pseudomarimonas</taxon>
    </lineage>
</organism>
<comment type="caution">
    <text evidence="3">The sequence shown here is derived from an EMBL/GenBank/DDBJ whole genome shotgun (WGS) entry which is preliminary data.</text>
</comment>
<accession>A0ABT0GGP8</accession>
<evidence type="ECO:0000313" key="4">
    <source>
        <dbReference type="Proteomes" id="UP001431449"/>
    </source>
</evidence>
<dbReference type="EC" id="5.99.1.4" evidence="1"/>